<dbReference type="EMBL" id="JAEPRE010000273">
    <property type="protein sequence ID" value="KAG2229448.1"/>
    <property type="molecule type" value="Genomic_DNA"/>
</dbReference>
<organism evidence="1 2">
    <name type="scientific">Thamnidium elegans</name>
    <dbReference type="NCBI Taxonomy" id="101142"/>
    <lineage>
        <taxon>Eukaryota</taxon>
        <taxon>Fungi</taxon>
        <taxon>Fungi incertae sedis</taxon>
        <taxon>Mucoromycota</taxon>
        <taxon>Mucoromycotina</taxon>
        <taxon>Mucoromycetes</taxon>
        <taxon>Mucorales</taxon>
        <taxon>Mucorineae</taxon>
        <taxon>Mucoraceae</taxon>
        <taxon>Thamnidium</taxon>
    </lineage>
</organism>
<dbReference type="InterPro" id="IPR003837">
    <property type="entry name" value="GatC"/>
</dbReference>
<sequence>MFITHFTKRSLTTKVQVDAQCIPLKPTWSVQSLLEPMGEPISDKQFQHLLSLSRLGVTNQEQASKLKSEIDQLTQFTEHIKTVDFKGEKPLTHIWKQDIGQVLRSDELVESNTDEVRGRDLLKYAKEKSGNFYVVKGTMPSSSD</sequence>
<name>A0A8H7VUN7_9FUNG</name>
<reference evidence="1" key="1">
    <citation type="submission" date="2021-01" db="EMBL/GenBank/DDBJ databases">
        <title>Metabolic potential, ecology and presence of endohyphal bacteria is reflected in genomic diversity of Mucoromycotina.</title>
        <authorList>
            <person name="Muszewska A."/>
            <person name="Okrasinska A."/>
            <person name="Steczkiewicz K."/>
            <person name="Drgas O."/>
            <person name="Orlowska M."/>
            <person name="Perlinska-Lenart U."/>
            <person name="Aleksandrzak-Piekarczyk T."/>
            <person name="Szatraj K."/>
            <person name="Zielenkiewicz U."/>
            <person name="Pilsyk S."/>
            <person name="Malc E."/>
            <person name="Mieczkowski P."/>
            <person name="Kruszewska J.S."/>
            <person name="Biernat P."/>
            <person name="Pawlowska J."/>
        </authorList>
    </citation>
    <scope>NUCLEOTIDE SEQUENCE</scope>
    <source>
        <strain evidence="1">WA0000018081</strain>
    </source>
</reference>
<dbReference type="InterPro" id="IPR036113">
    <property type="entry name" value="Asp/Glu-ADT_sf_sub_c"/>
</dbReference>
<gene>
    <name evidence="1" type="ORF">INT48_007835</name>
</gene>
<accession>A0A8H7VUN7</accession>
<evidence type="ECO:0008006" key="3">
    <source>
        <dbReference type="Google" id="ProtNLM"/>
    </source>
</evidence>
<dbReference type="SUPFAM" id="SSF141000">
    <property type="entry name" value="Glu-tRNAGln amidotransferase C subunit"/>
    <property type="match status" value="1"/>
</dbReference>
<protein>
    <recommendedName>
        <fullName evidence="3">Glutamyl-tRNA(Gln) amidotransferase subunit F, mitochondrial</fullName>
    </recommendedName>
</protein>
<dbReference type="Proteomes" id="UP000613177">
    <property type="component" value="Unassembled WGS sequence"/>
</dbReference>
<dbReference type="GO" id="GO:0006450">
    <property type="term" value="P:regulation of translational fidelity"/>
    <property type="evidence" value="ECO:0007669"/>
    <property type="project" value="InterPro"/>
</dbReference>
<dbReference type="AlphaFoldDB" id="A0A8H7VUN7"/>
<evidence type="ECO:0000313" key="2">
    <source>
        <dbReference type="Proteomes" id="UP000613177"/>
    </source>
</evidence>
<evidence type="ECO:0000313" key="1">
    <source>
        <dbReference type="EMBL" id="KAG2229448.1"/>
    </source>
</evidence>
<proteinExistence type="predicted"/>
<dbReference type="Pfam" id="PF02686">
    <property type="entry name" value="GatC"/>
    <property type="match status" value="1"/>
</dbReference>
<dbReference type="OrthoDB" id="5522061at2759"/>
<comment type="caution">
    <text evidence="1">The sequence shown here is derived from an EMBL/GenBank/DDBJ whole genome shotgun (WGS) entry which is preliminary data.</text>
</comment>
<keyword evidence="2" id="KW-1185">Reference proteome</keyword>